<sequence length="215" mass="24285">MYISPCTWWNGLVPDTLNCSPEAYRKRRVGTDTSISSLNLCHSQTSVPCICSSSASREPIEPMKVSACNRTEARSEVHGEKKQLLSNSKSNPSSPERTVTRPGVHWLGGLILCHAGSGVIYRLTTSAFRCAYGRCLRRQNEASAPKRYVGRRQMRYCGYIDRIVRRVELVPNAYGARTRPQLTSPWREAIKSSETERKRRLTRTSSLMNFQGRGK</sequence>
<dbReference type="EMBL" id="ML986513">
    <property type="protein sequence ID" value="KAF2273162.1"/>
    <property type="molecule type" value="Genomic_DNA"/>
</dbReference>
<gene>
    <name evidence="2" type="ORF">EI97DRAFT_191355</name>
</gene>
<feature type="region of interest" description="Disordered" evidence="1">
    <location>
        <begin position="71"/>
        <end position="99"/>
    </location>
</feature>
<keyword evidence="3" id="KW-1185">Reference proteome</keyword>
<name>A0A6A6J9U7_WESOR</name>
<dbReference type="GeneID" id="54546769"/>
<dbReference type="Proteomes" id="UP000800097">
    <property type="component" value="Unassembled WGS sequence"/>
</dbReference>
<evidence type="ECO:0000313" key="2">
    <source>
        <dbReference type="EMBL" id="KAF2273162.1"/>
    </source>
</evidence>
<organism evidence="2 3">
    <name type="scientific">Westerdykella ornata</name>
    <dbReference type="NCBI Taxonomy" id="318751"/>
    <lineage>
        <taxon>Eukaryota</taxon>
        <taxon>Fungi</taxon>
        <taxon>Dikarya</taxon>
        <taxon>Ascomycota</taxon>
        <taxon>Pezizomycotina</taxon>
        <taxon>Dothideomycetes</taxon>
        <taxon>Pleosporomycetidae</taxon>
        <taxon>Pleosporales</taxon>
        <taxon>Sporormiaceae</taxon>
        <taxon>Westerdykella</taxon>
    </lineage>
</organism>
<feature type="region of interest" description="Disordered" evidence="1">
    <location>
        <begin position="191"/>
        <end position="215"/>
    </location>
</feature>
<feature type="compositionally biased region" description="Basic and acidic residues" evidence="1">
    <location>
        <begin position="71"/>
        <end position="83"/>
    </location>
</feature>
<dbReference type="AlphaFoldDB" id="A0A6A6J9U7"/>
<feature type="compositionally biased region" description="Low complexity" evidence="1">
    <location>
        <begin position="84"/>
        <end position="95"/>
    </location>
</feature>
<reference evidence="2" key="1">
    <citation type="journal article" date="2020" name="Stud. Mycol.">
        <title>101 Dothideomycetes genomes: a test case for predicting lifestyles and emergence of pathogens.</title>
        <authorList>
            <person name="Haridas S."/>
            <person name="Albert R."/>
            <person name="Binder M."/>
            <person name="Bloem J."/>
            <person name="Labutti K."/>
            <person name="Salamov A."/>
            <person name="Andreopoulos B."/>
            <person name="Baker S."/>
            <person name="Barry K."/>
            <person name="Bills G."/>
            <person name="Bluhm B."/>
            <person name="Cannon C."/>
            <person name="Castanera R."/>
            <person name="Culley D."/>
            <person name="Daum C."/>
            <person name="Ezra D."/>
            <person name="Gonzalez J."/>
            <person name="Henrissat B."/>
            <person name="Kuo A."/>
            <person name="Liang C."/>
            <person name="Lipzen A."/>
            <person name="Lutzoni F."/>
            <person name="Magnuson J."/>
            <person name="Mondo S."/>
            <person name="Nolan M."/>
            <person name="Ohm R."/>
            <person name="Pangilinan J."/>
            <person name="Park H.-J."/>
            <person name="Ramirez L."/>
            <person name="Alfaro M."/>
            <person name="Sun H."/>
            <person name="Tritt A."/>
            <person name="Yoshinaga Y."/>
            <person name="Zwiers L.-H."/>
            <person name="Turgeon B."/>
            <person name="Goodwin S."/>
            <person name="Spatafora J."/>
            <person name="Crous P."/>
            <person name="Grigoriev I."/>
        </authorList>
    </citation>
    <scope>NUCLEOTIDE SEQUENCE</scope>
    <source>
        <strain evidence="2">CBS 379.55</strain>
    </source>
</reference>
<proteinExistence type="predicted"/>
<dbReference type="RefSeq" id="XP_033650701.1">
    <property type="nucleotide sequence ID" value="XM_033793594.1"/>
</dbReference>
<accession>A0A6A6J9U7</accession>
<evidence type="ECO:0000256" key="1">
    <source>
        <dbReference type="SAM" id="MobiDB-lite"/>
    </source>
</evidence>
<evidence type="ECO:0000313" key="3">
    <source>
        <dbReference type="Proteomes" id="UP000800097"/>
    </source>
</evidence>
<protein>
    <submittedName>
        <fullName evidence="2">Uncharacterized protein</fullName>
    </submittedName>
</protein>